<dbReference type="RefSeq" id="XP_001238991.2">
    <property type="nucleotide sequence ID" value="XM_001238990.2"/>
</dbReference>
<evidence type="ECO:0000313" key="1">
    <source>
        <dbReference type="EMBL" id="EAS27408.3"/>
    </source>
</evidence>
<dbReference type="EMBL" id="GG704915">
    <property type="protein sequence ID" value="EAS27408.3"/>
    <property type="molecule type" value="Genomic_DNA"/>
</dbReference>
<evidence type="ECO:0000313" key="2">
    <source>
        <dbReference type="Proteomes" id="UP000001261"/>
    </source>
</evidence>
<sequence length="114" mass="13472">MDIQGSSLYFTDLAYRDEVRTLPFNTSPPQALLYISSSCPTPQNRTGATLRSHLVLWPSHHRQLCPHLVRHNHSPNKKQCWHRIQMYPHLQQIHPPLPPLLLHQQRCCYFFPRQ</sequence>
<dbReference type="KEGG" id="cim:CIMG_10013"/>
<reference evidence="2" key="1">
    <citation type="journal article" date="2009" name="Genome Res.">
        <title>Comparative genomic analyses of the human fungal pathogens Coccidioides and their relatives.</title>
        <authorList>
            <person name="Sharpton T.J."/>
            <person name="Stajich J.E."/>
            <person name="Rounsley S.D."/>
            <person name="Gardner M.J."/>
            <person name="Wortman J.R."/>
            <person name="Jordar V.S."/>
            <person name="Maiti R."/>
            <person name="Kodira C.D."/>
            <person name="Neafsey D.E."/>
            <person name="Zeng Q."/>
            <person name="Hung C.-Y."/>
            <person name="McMahan C."/>
            <person name="Muszewska A."/>
            <person name="Grynberg M."/>
            <person name="Mandel M.A."/>
            <person name="Kellner E.M."/>
            <person name="Barker B.M."/>
            <person name="Galgiani J.N."/>
            <person name="Orbach M.J."/>
            <person name="Kirkland T.N."/>
            <person name="Cole G.T."/>
            <person name="Henn M.R."/>
            <person name="Birren B.W."/>
            <person name="Taylor J.W."/>
        </authorList>
    </citation>
    <scope>NUCLEOTIDE SEQUENCE [LARGE SCALE GENOMIC DNA]</scope>
    <source>
        <strain evidence="2">RS</strain>
    </source>
</reference>
<dbReference type="VEuPathDB" id="FungiDB:CIMG_10013"/>
<name>J3K0M4_COCIM</name>
<dbReference type="AlphaFoldDB" id="J3K0M4"/>
<dbReference type="GeneID" id="4557978"/>
<proteinExistence type="predicted"/>
<dbReference type="InParanoid" id="J3K0M4"/>
<protein>
    <submittedName>
        <fullName evidence="1">Uncharacterized protein</fullName>
    </submittedName>
</protein>
<organism evidence="1 2">
    <name type="scientific">Coccidioides immitis (strain RS)</name>
    <name type="common">Valley fever fungus</name>
    <dbReference type="NCBI Taxonomy" id="246410"/>
    <lineage>
        <taxon>Eukaryota</taxon>
        <taxon>Fungi</taxon>
        <taxon>Dikarya</taxon>
        <taxon>Ascomycota</taxon>
        <taxon>Pezizomycotina</taxon>
        <taxon>Eurotiomycetes</taxon>
        <taxon>Eurotiomycetidae</taxon>
        <taxon>Onygenales</taxon>
        <taxon>Onygenaceae</taxon>
        <taxon>Coccidioides</taxon>
    </lineage>
</organism>
<reference evidence="2" key="2">
    <citation type="journal article" date="2010" name="Genome Res.">
        <title>Population genomic sequencing of Coccidioides fungi reveals recent hybridization and transposon control.</title>
        <authorList>
            <person name="Neafsey D.E."/>
            <person name="Barker B.M."/>
            <person name="Sharpton T.J."/>
            <person name="Stajich J.E."/>
            <person name="Park D.J."/>
            <person name="Whiston E."/>
            <person name="Hung C.-Y."/>
            <person name="McMahan C."/>
            <person name="White J."/>
            <person name="Sykes S."/>
            <person name="Heiman D."/>
            <person name="Young S."/>
            <person name="Zeng Q."/>
            <person name="Abouelleil A."/>
            <person name="Aftuck L."/>
            <person name="Bessette D."/>
            <person name="Brown A."/>
            <person name="FitzGerald M."/>
            <person name="Lui A."/>
            <person name="Macdonald J.P."/>
            <person name="Priest M."/>
            <person name="Orbach M.J."/>
            <person name="Galgiani J.N."/>
            <person name="Kirkland T.N."/>
            <person name="Cole G.T."/>
            <person name="Birren B.W."/>
            <person name="Henn M.R."/>
            <person name="Taylor J.W."/>
            <person name="Rounsley S.D."/>
        </authorList>
    </citation>
    <scope>GENOME REANNOTATION</scope>
    <source>
        <strain evidence="2">RS</strain>
    </source>
</reference>
<dbReference type="Proteomes" id="UP000001261">
    <property type="component" value="Unassembled WGS sequence"/>
</dbReference>
<keyword evidence="2" id="KW-1185">Reference proteome</keyword>
<gene>
    <name evidence="1" type="ORF">CIMG_10013</name>
</gene>
<accession>J3K0M4</accession>